<dbReference type="Proteomes" id="UP001229486">
    <property type="component" value="Unassembled WGS sequence"/>
</dbReference>
<dbReference type="InterPro" id="IPR014911">
    <property type="entry name" value="PilS_N"/>
</dbReference>
<comment type="caution">
    <text evidence="3">The sequence shown here is derived from an EMBL/GenBank/DDBJ whole genome shotgun (WGS) entry which is preliminary data.</text>
</comment>
<name>A0AB73IN30_9BURK</name>
<proteinExistence type="predicted"/>
<protein>
    <recommendedName>
        <fullName evidence="2">Type 4 secretion system PilS N-terminal domain-containing protein</fullName>
    </recommendedName>
</protein>
<evidence type="ECO:0000259" key="2">
    <source>
        <dbReference type="Pfam" id="PF08805"/>
    </source>
</evidence>
<dbReference type="AlphaFoldDB" id="A0AB73IN30"/>
<evidence type="ECO:0000256" key="1">
    <source>
        <dbReference type="SAM" id="Phobius"/>
    </source>
</evidence>
<feature type="transmembrane region" description="Helical" evidence="1">
    <location>
        <begin position="41"/>
        <end position="61"/>
    </location>
</feature>
<accession>A0AB73IN30</accession>
<keyword evidence="1" id="KW-0472">Membrane</keyword>
<dbReference type="EMBL" id="JAURTK010000012">
    <property type="protein sequence ID" value="MDP9650787.1"/>
    <property type="molecule type" value="Genomic_DNA"/>
</dbReference>
<keyword evidence="1" id="KW-0812">Transmembrane</keyword>
<dbReference type="Pfam" id="PF08805">
    <property type="entry name" value="PilS"/>
    <property type="match status" value="1"/>
</dbReference>
<dbReference type="Gene3D" id="3.30.1690.10">
    <property type="entry name" value="TcpA-like pilin"/>
    <property type="match status" value="1"/>
</dbReference>
<evidence type="ECO:0000313" key="3">
    <source>
        <dbReference type="EMBL" id="MDP9650787.1"/>
    </source>
</evidence>
<gene>
    <name evidence="3" type="ORF">J2793_006261</name>
</gene>
<organism evidence="3 4">
    <name type="scientific">Paraburkholderia caledonica</name>
    <dbReference type="NCBI Taxonomy" id="134536"/>
    <lineage>
        <taxon>Bacteria</taxon>
        <taxon>Pseudomonadati</taxon>
        <taxon>Pseudomonadota</taxon>
        <taxon>Betaproteobacteria</taxon>
        <taxon>Burkholderiales</taxon>
        <taxon>Burkholderiaceae</taxon>
        <taxon>Paraburkholderia</taxon>
    </lineage>
</organism>
<evidence type="ECO:0000313" key="4">
    <source>
        <dbReference type="Proteomes" id="UP001229486"/>
    </source>
</evidence>
<sequence length="212" mass="21876">MTNNIANLKTNAPTPVAVPAPAERKTSLLRMARRRRQSGELSLIEGAAVMAGAALLALVVYQGRSFVMDRIHAHQFKSEAQLFRSGIQDATSSDVDFSTETQQTLARNHAFDSANSRVNTSTGALTGIFGGTVTAVPGTIASTDDAMIVTYPVPSTVCSLSIGAVAGAYAKVTVNGTTVYDPNTPFSGATAGTACASAGATSSIGMYATHNN</sequence>
<dbReference type="RefSeq" id="WP_392395587.1">
    <property type="nucleotide sequence ID" value="NZ_JAURTK010000012.1"/>
</dbReference>
<keyword evidence="1" id="KW-1133">Transmembrane helix</keyword>
<reference evidence="3" key="1">
    <citation type="submission" date="2023-07" db="EMBL/GenBank/DDBJ databases">
        <title>Sorghum-associated microbial communities from plants grown in Nebraska, USA.</title>
        <authorList>
            <person name="Schachtman D."/>
        </authorList>
    </citation>
    <scope>NUCLEOTIDE SEQUENCE</scope>
    <source>
        <strain evidence="3">DS1061</strain>
    </source>
</reference>
<feature type="domain" description="Type 4 secretion system PilS N-terminal" evidence="2">
    <location>
        <begin position="82"/>
        <end position="199"/>
    </location>
</feature>